<organism evidence="1 2">
    <name type="scientific">Gymnopilus dilepis</name>
    <dbReference type="NCBI Taxonomy" id="231916"/>
    <lineage>
        <taxon>Eukaryota</taxon>
        <taxon>Fungi</taxon>
        <taxon>Dikarya</taxon>
        <taxon>Basidiomycota</taxon>
        <taxon>Agaricomycotina</taxon>
        <taxon>Agaricomycetes</taxon>
        <taxon>Agaricomycetidae</taxon>
        <taxon>Agaricales</taxon>
        <taxon>Agaricineae</taxon>
        <taxon>Hymenogastraceae</taxon>
        <taxon>Gymnopilus</taxon>
    </lineage>
</organism>
<evidence type="ECO:0000313" key="1">
    <source>
        <dbReference type="EMBL" id="PPQ96166.1"/>
    </source>
</evidence>
<evidence type="ECO:0000313" key="2">
    <source>
        <dbReference type="Proteomes" id="UP000284706"/>
    </source>
</evidence>
<protein>
    <recommendedName>
        <fullName evidence="3">F-box domain-containing protein</fullName>
    </recommendedName>
</protein>
<proteinExistence type="predicted"/>
<sequence>MTSEKKNQVLLPYELERDIFELTARAYPCEAVKLSTISKYVQEWVEAVIYETVVLDFPLSRTESFLDTFLSRPPSFFARTVKRLHITTVVPFTQARAIIAACSNITDLTCWADPNNIREDLISVIPSEQIHRLSIKLTGLWGAFSERPSQQFTPKLFPNLTHLEIVNPTGPNARVQIDLDGLLSLPKLTHLALGELWIHYHLDLIPHLQRALEQSPKLRVLLLISRDVHFLDFLAKSGVQRDCRVVVQEEFCGPLSAEDYWEEIRQGGMDFWSSAEKMVLENSRNSGAETILKA</sequence>
<dbReference type="OrthoDB" id="2913000at2759"/>
<keyword evidence="2" id="KW-1185">Reference proteome</keyword>
<dbReference type="InParanoid" id="A0A409XZI7"/>
<reference evidence="1 2" key="1">
    <citation type="journal article" date="2018" name="Evol. Lett.">
        <title>Horizontal gene cluster transfer increased hallucinogenic mushroom diversity.</title>
        <authorList>
            <person name="Reynolds H.T."/>
            <person name="Vijayakumar V."/>
            <person name="Gluck-Thaler E."/>
            <person name="Korotkin H.B."/>
            <person name="Matheny P.B."/>
            <person name="Slot J.C."/>
        </authorList>
    </citation>
    <scope>NUCLEOTIDE SEQUENCE [LARGE SCALE GENOMIC DNA]</scope>
    <source>
        <strain evidence="1 2">SRW20</strain>
    </source>
</reference>
<dbReference type="Proteomes" id="UP000284706">
    <property type="component" value="Unassembled WGS sequence"/>
</dbReference>
<comment type="caution">
    <text evidence="1">The sequence shown here is derived from an EMBL/GenBank/DDBJ whole genome shotgun (WGS) entry which is preliminary data.</text>
</comment>
<dbReference type="AlphaFoldDB" id="A0A409XZI7"/>
<gene>
    <name evidence="1" type="ORF">CVT26_004798</name>
</gene>
<accession>A0A409XZI7</accession>
<dbReference type="EMBL" id="NHYE01001392">
    <property type="protein sequence ID" value="PPQ96166.1"/>
    <property type="molecule type" value="Genomic_DNA"/>
</dbReference>
<evidence type="ECO:0008006" key="3">
    <source>
        <dbReference type="Google" id="ProtNLM"/>
    </source>
</evidence>
<name>A0A409XZI7_9AGAR</name>